<dbReference type="CDD" id="cd04480">
    <property type="entry name" value="RPA1_DBD_A_like"/>
    <property type="match status" value="1"/>
</dbReference>
<feature type="domain" description="Replication protein A 70 kDa DNA-binding subunit B/D first OB fold" evidence="1">
    <location>
        <begin position="18"/>
        <end position="107"/>
    </location>
</feature>
<protein>
    <recommendedName>
        <fullName evidence="1">Replication protein A 70 kDa DNA-binding subunit B/D first OB fold domain-containing protein</fullName>
    </recommendedName>
</protein>
<evidence type="ECO:0000313" key="2">
    <source>
        <dbReference type="EMBL" id="KAF3522068.1"/>
    </source>
</evidence>
<dbReference type="OrthoDB" id="1064121at2759"/>
<reference evidence="2" key="1">
    <citation type="submission" date="2019-12" db="EMBL/GenBank/DDBJ databases">
        <title>Genome sequencing and annotation of Brassica cretica.</title>
        <authorList>
            <person name="Studholme D.J."/>
            <person name="Sarris P."/>
        </authorList>
    </citation>
    <scope>NUCLEOTIDE SEQUENCE</scope>
    <source>
        <strain evidence="2">PFS-109/04</strain>
        <tissue evidence="2">Leaf</tissue>
    </source>
</reference>
<dbReference type="Gene3D" id="2.40.50.140">
    <property type="entry name" value="Nucleic acid-binding proteins"/>
    <property type="match status" value="1"/>
</dbReference>
<organism evidence="2 3">
    <name type="scientific">Brassica cretica</name>
    <name type="common">Mustard</name>
    <dbReference type="NCBI Taxonomy" id="69181"/>
    <lineage>
        <taxon>Eukaryota</taxon>
        <taxon>Viridiplantae</taxon>
        <taxon>Streptophyta</taxon>
        <taxon>Embryophyta</taxon>
        <taxon>Tracheophyta</taxon>
        <taxon>Spermatophyta</taxon>
        <taxon>Magnoliopsida</taxon>
        <taxon>eudicotyledons</taxon>
        <taxon>Gunneridae</taxon>
        <taxon>Pentapetalae</taxon>
        <taxon>rosids</taxon>
        <taxon>malvids</taxon>
        <taxon>Brassicales</taxon>
        <taxon>Brassicaceae</taxon>
        <taxon>Brassiceae</taxon>
        <taxon>Brassica</taxon>
    </lineage>
</organism>
<proteinExistence type="predicted"/>
<dbReference type="EMBL" id="QGKX02001347">
    <property type="protein sequence ID" value="KAF3522068.1"/>
    <property type="molecule type" value="Genomic_DNA"/>
</dbReference>
<evidence type="ECO:0000259" key="1">
    <source>
        <dbReference type="Pfam" id="PF02721"/>
    </source>
</evidence>
<dbReference type="Proteomes" id="UP000712600">
    <property type="component" value="Unassembled WGS sequence"/>
</dbReference>
<name>A0A3N6RUB1_BRACR</name>
<gene>
    <name evidence="2" type="ORF">F2Q69_00046041</name>
</gene>
<sequence length="140" mass="16101">MSILSRNVQHYVLVNLLEASSETQKIHAKIINKWTLYNFRAGNSIELVLVDASVTRFHTSIENELVQKHKHLLNEGQALSISAFSLKEYGGEFRTNSFPYKLAILKTARTKVLTYFPDDIPEKYFSFIGEVLDGKYEKMN</sequence>
<evidence type="ECO:0000313" key="3">
    <source>
        <dbReference type="Proteomes" id="UP000712600"/>
    </source>
</evidence>
<dbReference type="Pfam" id="PF02721">
    <property type="entry name" value="DUF223"/>
    <property type="match status" value="1"/>
</dbReference>
<dbReference type="InterPro" id="IPR012340">
    <property type="entry name" value="NA-bd_OB-fold"/>
</dbReference>
<comment type="caution">
    <text evidence="2">The sequence shown here is derived from an EMBL/GenBank/DDBJ whole genome shotgun (WGS) entry which is preliminary data.</text>
</comment>
<dbReference type="SUPFAM" id="SSF50249">
    <property type="entry name" value="Nucleic acid-binding proteins"/>
    <property type="match status" value="1"/>
</dbReference>
<dbReference type="InterPro" id="IPR003871">
    <property type="entry name" value="RFA1B/D_OB_1st"/>
</dbReference>
<dbReference type="AlphaFoldDB" id="A0A3N6RUB1"/>
<accession>A0A3N6RUB1</accession>